<feature type="transmembrane region" description="Helical" evidence="2">
    <location>
        <begin position="315"/>
        <end position="333"/>
    </location>
</feature>
<dbReference type="InterPro" id="IPR011701">
    <property type="entry name" value="MFS"/>
</dbReference>
<dbReference type="GeneID" id="119740829"/>
<dbReference type="AlphaFoldDB" id="A0A914B887"/>
<dbReference type="OMA" id="WMILISK"/>
<feature type="transmembrane region" description="Helical" evidence="2">
    <location>
        <begin position="405"/>
        <end position="424"/>
    </location>
</feature>
<feature type="transmembrane region" description="Helical" evidence="2">
    <location>
        <begin position="247"/>
        <end position="264"/>
    </location>
</feature>
<dbReference type="RefSeq" id="XP_038072201.1">
    <property type="nucleotide sequence ID" value="XM_038216273.1"/>
</dbReference>
<keyword evidence="2" id="KW-1133">Transmembrane helix</keyword>
<dbReference type="RefSeq" id="XP_038072200.1">
    <property type="nucleotide sequence ID" value="XM_038216272.1"/>
</dbReference>
<dbReference type="Gene3D" id="1.20.1250.20">
    <property type="entry name" value="MFS general substrate transporter like domains"/>
    <property type="match status" value="2"/>
</dbReference>
<accession>A0A914B887</accession>
<dbReference type="RefSeq" id="XP_038072202.1">
    <property type="nucleotide sequence ID" value="XM_038216274.1"/>
</dbReference>
<keyword evidence="2" id="KW-0812">Transmembrane</keyword>
<dbReference type="EnsemblMetazoa" id="XM_038216271.1">
    <property type="protein sequence ID" value="XP_038072199.1"/>
    <property type="gene ID" value="LOC119740829"/>
</dbReference>
<sequence length="433" mass="46041">MNSLCSSWRWMILLSKASLSFFALGLFKAMGVFIPYLVDDLGASVAAIGTATGIYGSLCSVLAPLASALTPYGPRRLVIIGGAVMAIGTMGAAASTNSLHLTLWLALSSTGGSFVNVSAFKPLMDYFPESFATVNGISFAAGTVGMMALPPIAEWLIGLYGWRAALFLLGTATFNVCVFGALLRPCSAKSCSSTRYQKLHHEDEVSAAEKVRDDDGAVGAISRKCEACNGFLLERFDPKMFITEPRFSLFQLPSFVMGAVYSGWQLFLVPHSVALGYDSQTSSFLSTFGGLGSLVGRLTSGFLTDRDLIKPMDLFILACLLCGVSCLIDPLAVSSLPALAGLATAVGLAIGYTYPLTFVITRDLVGEDERQMAALGWLYLFAGAGQIFGGTISGWTYDVTSDYEIVFMMYGGLSLLVIPVMLAIRFTGVCCPT</sequence>
<dbReference type="EnsemblMetazoa" id="XM_038216273.1">
    <property type="protein sequence ID" value="XP_038072201.1"/>
    <property type="gene ID" value="LOC119740829"/>
</dbReference>
<evidence type="ECO:0000313" key="5">
    <source>
        <dbReference type="Proteomes" id="UP000887568"/>
    </source>
</evidence>
<feature type="transmembrane region" description="Helical" evidence="2">
    <location>
        <begin position="372"/>
        <end position="393"/>
    </location>
</feature>
<dbReference type="GO" id="GO:0008028">
    <property type="term" value="F:monocarboxylic acid transmembrane transporter activity"/>
    <property type="evidence" value="ECO:0007669"/>
    <property type="project" value="TreeGrafter"/>
</dbReference>
<proteinExistence type="predicted"/>
<keyword evidence="2" id="KW-0472">Membrane</keyword>
<feature type="transmembrane region" description="Helical" evidence="2">
    <location>
        <begin position="41"/>
        <end position="65"/>
    </location>
</feature>
<feature type="transmembrane region" description="Helical" evidence="2">
    <location>
        <begin position="284"/>
        <end position="303"/>
    </location>
</feature>
<feature type="transmembrane region" description="Helical" evidence="2">
    <location>
        <begin position="77"/>
        <end position="95"/>
    </location>
</feature>
<dbReference type="Pfam" id="PF07690">
    <property type="entry name" value="MFS_1"/>
    <property type="match status" value="1"/>
</dbReference>
<dbReference type="OrthoDB" id="2213137at2759"/>
<dbReference type="PROSITE" id="PS50850">
    <property type="entry name" value="MFS"/>
    <property type="match status" value="1"/>
</dbReference>
<dbReference type="RefSeq" id="XP_038072199.1">
    <property type="nucleotide sequence ID" value="XM_038216271.1"/>
</dbReference>
<feature type="transmembrane region" description="Helical" evidence="2">
    <location>
        <begin position="101"/>
        <end position="120"/>
    </location>
</feature>
<dbReference type="PANTHER" id="PTHR11360">
    <property type="entry name" value="MONOCARBOXYLATE TRANSPORTER"/>
    <property type="match status" value="1"/>
</dbReference>
<feature type="transmembrane region" description="Helical" evidence="2">
    <location>
        <begin position="339"/>
        <end position="360"/>
    </location>
</feature>
<evidence type="ECO:0000256" key="2">
    <source>
        <dbReference type="SAM" id="Phobius"/>
    </source>
</evidence>
<feature type="transmembrane region" description="Helical" evidence="2">
    <location>
        <begin position="159"/>
        <end position="183"/>
    </location>
</feature>
<evidence type="ECO:0000313" key="4">
    <source>
        <dbReference type="EnsemblMetazoa" id="XP_038072199.1"/>
    </source>
</evidence>
<keyword evidence="5" id="KW-1185">Reference proteome</keyword>
<dbReference type="InterPro" id="IPR036259">
    <property type="entry name" value="MFS_trans_sf"/>
</dbReference>
<evidence type="ECO:0000256" key="1">
    <source>
        <dbReference type="ARBA" id="ARBA00004141"/>
    </source>
</evidence>
<dbReference type="SUPFAM" id="SSF103473">
    <property type="entry name" value="MFS general substrate transporter"/>
    <property type="match status" value="1"/>
</dbReference>
<feature type="transmembrane region" description="Helical" evidence="2">
    <location>
        <begin position="132"/>
        <end position="153"/>
    </location>
</feature>
<feature type="domain" description="Major facilitator superfamily (MFS) profile" evidence="3">
    <location>
        <begin position="223"/>
        <end position="433"/>
    </location>
</feature>
<dbReference type="InterPro" id="IPR050327">
    <property type="entry name" value="Proton-linked_MCT"/>
</dbReference>
<protein>
    <recommendedName>
        <fullName evidence="3">Major facilitator superfamily (MFS) profile domain-containing protein</fullName>
    </recommendedName>
</protein>
<name>A0A914B887_PATMI</name>
<dbReference type="GO" id="GO:0016020">
    <property type="term" value="C:membrane"/>
    <property type="evidence" value="ECO:0007669"/>
    <property type="project" value="UniProtKB-SubCell"/>
</dbReference>
<dbReference type="EnsemblMetazoa" id="XM_038216272.1">
    <property type="protein sequence ID" value="XP_038072200.1"/>
    <property type="gene ID" value="LOC119740829"/>
</dbReference>
<comment type="subcellular location">
    <subcellularLocation>
        <location evidence="1">Membrane</location>
        <topology evidence="1">Multi-pass membrane protein</topology>
    </subcellularLocation>
</comment>
<organism evidence="4 5">
    <name type="scientific">Patiria miniata</name>
    <name type="common">Bat star</name>
    <name type="synonym">Asterina miniata</name>
    <dbReference type="NCBI Taxonomy" id="46514"/>
    <lineage>
        <taxon>Eukaryota</taxon>
        <taxon>Metazoa</taxon>
        <taxon>Echinodermata</taxon>
        <taxon>Eleutherozoa</taxon>
        <taxon>Asterozoa</taxon>
        <taxon>Asteroidea</taxon>
        <taxon>Valvatacea</taxon>
        <taxon>Valvatida</taxon>
        <taxon>Asterinidae</taxon>
        <taxon>Patiria</taxon>
    </lineage>
</organism>
<dbReference type="EnsemblMetazoa" id="XM_038216274.1">
    <property type="protein sequence ID" value="XP_038072202.1"/>
    <property type="gene ID" value="LOC119740829"/>
</dbReference>
<dbReference type="Proteomes" id="UP000887568">
    <property type="component" value="Unplaced"/>
</dbReference>
<dbReference type="InterPro" id="IPR020846">
    <property type="entry name" value="MFS_dom"/>
</dbReference>
<reference evidence="4" key="1">
    <citation type="submission" date="2022-11" db="UniProtKB">
        <authorList>
            <consortium name="EnsemblMetazoa"/>
        </authorList>
    </citation>
    <scope>IDENTIFICATION</scope>
</reference>
<dbReference type="PANTHER" id="PTHR11360:SF303">
    <property type="entry name" value="MAJOR FACILITATOR SUPERFAMILY (MFS) PROFILE DOMAIN-CONTAINING PROTEIN"/>
    <property type="match status" value="1"/>
</dbReference>
<evidence type="ECO:0000259" key="3">
    <source>
        <dbReference type="PROSITE" id="PS50850"/>
    </source>
</evidence>